<accession>A0A7R8VDC4</accession>
<name>A0A7R8VDC4_TIMDO</name>
<proteinExistence type="predicted"/>
<dbReference type="AlphaFoldDB" id="A0A7R8VDC4"/>
<sequence>MEMLPIAPTPPCRSSPDYRFEIRTDATAIDKTFRREVDNGVRDSEHANHLTAESEADAKLFNCSHKIKLTLQNAATAMPEETKVPEVTKMPEVDGVENGPGSPSPSKKKVVINKGKLVLARVTLLDGTLLDVNIERCWQVLVSLESAFNSLLIGPAGDHLSDTGNQNVRGCVTSAARGTVFSSQKHFTRSEPQNLAGARKQKSFPDLPTLLQSLIWYGSGRLETILFL</sequence>
<dbReference type="EMBL" id="OA564850">
    <property type="protein sequence ID" value="CAD7195681.1"/>
    <property type="molecule type" value="Genomic_DNA"/>
</dbReference>
<protein>
    <submittedName>
        <fullName evidence="1">Uncharacterized protein</fullName>
    </submittedName>
</protein>
<organism evidence="1">
    <name type="scientific">Timema douglasi</name>
    <name type="common">Walking stick</name>
    <dbReference type="NCBI Taxonomy" id="61478"/>
    <lineage>
        <taxon>Eukaryota</taxon>
        <taxon>Metazoa</taxon>
        <taxon>Ecdysozoa</taxon>
        <taxon>Arthropoda</taxon>
        <taxon>Hexapoda</taxon>
        <taxon>Insecta</taxon>
        <taxon>Pterygota</taxon>
        <taxon>Neoptera</taxon>
        <taxon>Polyneoptera</taxon>
        <taxon>Phasmatodea</taxon>
        <taxon>Timematodea</taxon>
        <taxon>Timematoidea</taxon>
        <taxon>Timematidae</taxon>
        <taxon>Timema</taxon>
    </lineage>
</organism>
<gene>
    <name evidence="1" type="ORF">TDIB3V08_LOCUS2061</name>
</gene>
<reference evidence="1" key="1">
    <citation type="submission" date="2020-11" db="EMBL/GenBank/DDBJ databases">
        <authorList>
            <person name="Tran Van P."/>
        </authorList>
    </citation>
    <scope>NUCLEOTIDE SEQUENCE</scope>
</reference>
<evidence type="ECO:0000313" key="1">
    <source>
        <dbReference type="EMBL" id="CAD7195681.1"/>
    </source>
</evidence>